<comment type="caution">
    <text evidence="3">The sequence shown here is derived from an EMBL/GenBank/DDBJ whole genome shotgun (WGS) entry which is preliminary data.</text>
</comment>
<evidence type="ECO:0000313" key="3">
    <source>
        <dbReference type="EMBL" id="CAK0788790.1"/>
    </source>
</evidence>
<dbReference type="PANTHER" id="PTHR24320">
    <property type="entry name" value="RETINOL DEHYDROGENASE"/>
    <property type="match status" value="1"/>
</dbReference>
<evidence type="ECO:0008006" key="5">
    <source>
        <dbReference type="Google" id="ProtNLM"/>
    </source>
</evidence>
<keyword evidence="2" id="KW-0560">Oxidoreductase</keyword>
<dbReference type="Gene3D" id="3.40.50.720">
    <property type="entry name" value="NAD(P)-binding Rossmann-like Domain"/>
    <property type="match status" value="1"/>
</dbReference>
<dbReference type="PRINTS" id="PR00081">
    <property type="entry name" value="GDHRDH"/>
</dbReference>
<dbReference type="EMBL" id="CAUYUJ010000114">
    <property type="protein sequence ID" value="CAK0788790.1"/>
    <property type="molecule type" value="Genomic_DNA"/>
</dbReference>
<dbReference type="InterPro" id="IPR036291">
    <property type="entry name" value="NAD(P)-bd_dom_sf"/>
</dbReference>
<reference evidence="3" key="1">
    <citation type="submission" date="2023-10" db="EMBL/GenBank/DDBJ databases">
        <authorList>
            <person name="Chen Y."/>
            <person name="Shah S."/>
            <person name="Dougan E. K."/>
            <person name="Thang M."/>
            <person name="Chan C."/>
        </authorList>
    </citation>
    <scope>NUCLEOTIDE SEQUENCE [LARGE SCALE GENOMIC DNA]</scope>
</reference>
<evidence type="ECO:0000256" key="1">
    <source>
        <dbReference type="ARBA" id="ARBA00006484"/>
    </source>
</evidence>
<protein>
    <recommendedName>
        <fullName evidence="5">Protochlorophyllide reductase</fullName>
    </recommendedName>
</protein>
<dbReference type="Pfam" id="PF00106">
    <property type="entry name" value="adh_short"/>
    <property type="match status" value="1"/>
</dbReference>
<name>A0ABN9P7U8_9DINO</name>
<accession>A0ABN9P7U8</accession>
<dbReference type="InterPro" id="IPR002347">
    <property type="entry name" value="SDR_fam"/>
</dbReference>
<evidence type="ECO:0000313" key="4">
    <source>
        <dbReference type="Proteomes" id="UP001189429"/>
    </source>
</evidence>
<dbReference type="PANTHER" id="PTHR24320:SF148">
    <property type="entry name" value="NAD(P)-BINDING ROSSMANN-FOLD SUPERFAMILY PROTEIN"/>
    <property type="match status" value="1"/>
</dbReference>
<proteinExistence type="inferred from homology"/>
<dbReference type="Proteomes" id="UP001189429">
    <property type="component" value="Unassembled WGS sequence"/>
</dbReference>
<dbReference type="SUPFAM" id="SSF51735">
    <property type="entry name" value="NAD(P)-binding Rossmann-fold domains"/>
    <property type="match status" value="1"/>
</dbReference>
<gene>
    <name evidence="3" type="ORF">PCOR1329_LOCUS542</name>
</gene>
<evidence type="ECO:0000256" key="2">
    <source>
        <dbReference type="ARBA" id="ARBA00023002"/>
    </source>
</evidence>
<comment type="similarity">
    <text evidence="1">Belongs to the short-chain dehydrogenases/reductases (SDR) family.</text>
</comment>
<keyword evidence="4" id="KW-1185">Reference proteome</keyword>
<organism evidence="3 4">
    <name type="scientific">Prorocentrum cordatum</name>
    <dbReference type="NCBI Taxonomy" id="2364126"/>
    <lineage>
        <taxon>Eukaryota</taxon>
        <taxon>Sar</taxon>
        <taxon>Alveolata</taxon>
        <taxon>Dinophyceae</taxon>
        <taxon>Prorocentrales</taxon>
        <taxon>Prorocentraceae</taxon>
        <taxon>Prorocentrum</taxon>
    </lineage>
</organism>
<sequence length="414" mass="45651">MAPDRGPGEPAEAYAERLQRHLRWQDAELARLRGRLAAEGRERPGGAAAPRCCSGCGAAPLSAAAALAALLPWPLYRLERRVLEQGRGVDAPASMDGQAALVTGASQGIGFHAAAEFCRRGSRVAVTSRKWPKASRAARELADMAGRQHEAVTPMVLDTSDFDDVRRFAGEAKKLFRRLDVVVLNAGMGYGPTWPTNTTANSGHDLAYATNFLGHFLLVRLLLELLAPNASLVAVGSAAMWQGKLHQLTPKTRPRYDKWVYGQPRPMAYANSKLAELCFVKALRRRRPALRAVAMAPGRVATALLGPELDWCRGRKWLDWCGDPQTSGRLVFESAFVSETVAPEFLYPYAFPRLLFSSPVSRYLPKYAWWWPVRLMRPTFGTLHESVAPHCGVEAQERLWRWSANATAAPAWPA</sequence>